<feature type="transmembrane region" description="Helical" evidence="1">
    <location>
        <begin position="6"/>
        <end position="28"/>
    </location>
</feature>
<evidence type="ECO:0000313" key="2">
    <source>
        <dbReference type="EMBL" id="ENZ09060.1"/>
    </source>
</evidence>
<dbReference type="EMBL" id="AGYR01000055">
    <property type="protein sequence ID" value="ENZ09060.1"/>
    <property type="molecule type" value="Genomic_DNA"/>
</dbReference>
<name>A0A0E2H4Z0_9FIRM</name>
<evidence type="ECO:0000256" key="1">
    <source>
        <dbReference type="SAM" id="Phobius"/>
    </source>
</evidence>
<dbReference type="HOGENOM" id="CLU_3151253_0_0_9"/>
<organism evidence="2 3">
    <name type="scientific">[Clostridium] clostridioforme 90A8</name>
    <dbReference type="NCBI Taxonomy" id="999408"/>
    <lineage>
        <taxon>Bacteria</taxon>
        <taxon>Bacillati</taxon>
        <taxon>Bacillota</taxon>
        <taxon>Clostridia</taxon>
        <taxon>Lachnospirales</taxon>
        <taxon>Lachnospiraceae</taxon>
        <taxon>Enterocloster</taxon>
    </lineage>
</organism>
<sequence length="48" mass="5454">MRTLLIIAGILLVLAVNFVLYCCIRVGAKEDRLLENHRKEQIDAGRSE</sequence>
<dbReference type="RefSeq" id="WP_002594282.1">
    <property type="nucleotide sequence ID" value="NZ_KB850986.1"/>
</dbReference>
<keyword evidence="1" id="KW-0812">Transmembrane</keyword>
<dbReference type="Proteomes" id="UP000013085">
    <property type="component" value="Unassembled WGS sequence"/>
</dbReference>
<accession>A0A0E2H4Z0</accession>
<keyword evidence="1" id="KW-0472">Membrane</keyword>
<protein>
    <submittedName>
        <fullName evidence="2">Uncharacterized protein</fullName>
    </submittedName>
</protein>
<keyword evidence="1" id="KW-1133">Transmembrane helix</keyword>
<proteinExistence type="predicted"/>
<dbReference type="PATRIC" id="fig|999408.3.peg.5002"/>
<comment type="caution">
    <text evidence="2">The sequence shown here is derived from an EMBL/GenBank/DDBJ whole genome shotgun (WGS) entry which is preliminary data.</text>
</comment>
<dbReference type="AlphaFoldDB" id="A0A0E2H4Z0"/>
<gene>
    <name evidence="2" type="ORF">HMPREF1090_04654</name>
</gene>
<evidence type="ECO:0000313" key="3">
    <source>
        <dbReference type="Proteomes" id="UP000013085"/>
    </source>
</evidence>
<reference evidence="2 3" key="1">
    <citation type="submission" date="2013-01" db="EMBL/GenBank/DDBJ databases">
        <title>The Genome Sequence of Clostridium clostridioforme 90A8.</title>
        <authorList>
            <consortium name="The Broad Institute Genome Sequencing Platform"/>
            <person name="Earl A."/>
            <person name="Ward D."/>
            <person name="Feldgarden M."/>
            <person name="Gevers D."/>
            <person name="Courvalin P."/>
            <person name="Lambert T."/>
            <person name="Walker B."/>
            <person name="Young S.K."/>
            <person name="Zeng Q."/>
            <person name="Gargeya S."/>
            <person name="Fitzgerald M."/>
            <person name="Haas B."/>
            <person name="Abouelleil A."/>
            <person name="Alvarado L."/>
            <person name="Arachchi H.M."/>
            <person name="Berlin A.M."/>
            <person name="Chapman S.B."/>
            <person name="Dewar J."/>
            <person name="Goldberg J."/>
            <person name="Griggs A."/>
            <person name="Gujja S."/>
            <person name="Hansen M."/>
            <person name="Howarth C."/>
            <person name="Imamovic A."/>
            <person name="Larimer J."/>
            <person name="McCowan C."/>
            <person name="Murphy C."/>
            <person name="Neiman D."/>
            <person name="Pearson M."/>
            <person name="Priest M."/>
            <person name="Roberts A."/>
            <person name="Saif S."/>
            <person name="Shea T."/>
            <person name="Sisk P."/>
            <person name="Sykes S."/>
            <person name="Wortman J."/>
            <person name="Nusbaum C."/>
            <person name="Birren B."/>
        </authorList>
    </citation>
    <scope>NUCLEOTIDE SEQUENCE [LARGE SCALE GENOMIC DNA]</scope>
    <source>
        <strain evidence="2 3">90A8</strain>
    </source>
</reference>